<evidence type="ECO:0000259" key="7">
    <source>
        <dbReference type="PROSITE" id="PS50075"/>
    </source>
</evidence>
<dbReference type="Gene3D" id="3.40.50.12780">
    <property type="entry name" value="N-terminal domain of ligase-like"/>
    <property type="match status" value="1"/>
</dbReference>
<keyword evidence="3" id="KW-0596">Phosphopantetheine</keyword>
<dbReference type="InterPro" id="IPR006162">
    <property type="entry name" value="Ppantetheine_attach_site"/>
</dbReference>
<dbReference type="Proteomes" id="UP001235840">
    <property type="component" value="Unassembled WGS sequence"/>
</dbReference>
<dbReference type="CDD" id="cd19531">
    <property type="entry name" value="LCL_NRPS-like"/>
    <property type="match status" value="1"/>
</dbReference>
<dbReference type="SUPFAM" id="SSF56801">
    <property type="entry name" value="Acetyl-CoA synthetase-like"/>
    <property type="match status" value="2"/>
</dbReference>
<dbReference type="InterPro" id="IPR020845">
    <property type="entry name" value="AMP-binding_CS"/>
</dbReference>
<feature type="non-terminal residue" evidence="8">
    <location>
        <position position="1593"/>
    </location>
</feature>
<evidence type="ECO:0000256" key="2">
    <source>
        <dbReference type="ARBA" id="ARBA00006432"/>
    </source>
</evidence>
<dbReference type="PANTHER" id="PTHR45527:SF1">
    <property type="entry name" value="FATTY ACID SYNTHASE"/>
    <property type="match status" value="1"/>
</dbReference>
<dbReference type="InterPro" id="IPR000873">
    <property type="entry name" value="AMP-dep_synth/lig_dom"/>
</dbReference>
<accession>A0ABT9W535</accession>
<dbReference type="InterPro" id="IPR009081">
    <property type="entry name" value="PP-bd_ACP"/>
</dbReference>
<dbReference type="Pfam" id="PF00501">
    <property type="entry name" value="AMP-binding"/>
    <property type="match status" value="2"/>
</dbReference>
<dbReference type="Gene3D" id="3.40.50.980">
    <property type="match status" value="2"/>
</dbReference>
<comment type="caution">
    <text evidence="8">The sequence shown here is derived from an EMBL/GenBank/DDBJ whole genome shotgun (WGS) entry which is preliminary data.</text>
</comment>
<sequence>MAKKVEIQNIYPCTPMQEGMLFHTLLDQESYVYFEQTSFTISGTVEVALLEQSFNHLIKRYDILRTNFIHHKSRKPQQVVLKERSISVHYEDYTHLDVKEQEVSLHRFKEADKGKGFELSRDLLMRVSVIRTGIERYVILWSHHHILMDGWCLGIILQELMQIYTALKQGTSVQLGKVQPYLYYINWLKQQDQELARQFWSEYLGGFEELTSIPKQISQGQTSSRRFIQDELAFKLPESITLELRKFAQQHQVTLNTVVQAVWGVLLQHYNHSSDVVFGSVVSGRPSEINGIEKMVGLFINTVPVRVQGRKQAFSQLVKDMQNIALQAERFDYFPLYDIQNGSALKQNLVDHIIAFENYPIQEQIQQSQSSNELGFRIEDADVFEQSNYDFTLAIGSGKELFFKISFNTAVYERSFIQQIGGHVQQIIKTILGQPDIRIDEIAIVTEEEEAVLRGFHTASLDGGLGSYPRNKLLPELFAEQVALRPDALAVVQGERSFTYRELQEESDWLAQRLIQQGVQRGERVGLMAGRSADMVVGMLGIVKAGGAYLPLEAGLPEERKQYMLQDGGVRWIVVSEELRQNVPAGAVALVLGTKEEKSGDSRGEDRGATLGASDVQASLSTSEAVAESAAGIAGERISKDSAEQVAYVMYTSGSTGTPKGVMVTHRNVVRLVKQSNYVQLEAGDRLLQTGASGFDANTFEVWGTLLNGLTVYFVEDDILLEAERLGEALQAYQISTMWLTSPLFNQLAQQKPSIFQGMKQLLVGGDVLSPVHIEQVRQACPSLTVINGYGPTENTTFSVCYRVEPGERIEGAIPIGYPISHSSAYILNEQQQLKPIGVAGELCVGGDGVALGYLNQAPLTKERFVPDPFLPEGRMYRTGDLARWLPDGRIEYLGRMDQQVKLRGYRVETGEVESQLLKLAGVRDAVVLVREHGGEKQLCAYYVADQDLDGAELKAELKAKLPDYMIPTLMMSMEKLPLTANGKIDRAQLPEPDRTQLAWSEEPPAGEVEKRLAQLWQDVLGVERVGRGDHFFEMGGHSLKATQLLTRIHKEFQVEVPLKQIFEAASLVDMASAISSAQEATYTSIPLAEPKTYYPVSSAQKRMMILDQLEDVHTAYNIPTAVMIKGELDIERVEDTFKQLIKRHDSLRTTFMFVNDAPVQKIESEFQFQLKRIEAKEADLSYVIQEFIQPFDLSKAPLFRAMLVKLGEQEYSLVFDMHHIISDGTSMNVFMKEFIQLYEGATLLPIKRQYKDYAVWQDELLSSERAQEQERYWLEQFKEEIPTLDLPLDDSRPTRFSFNGNRISFELDTNTYQGLKQINRTHGTTLFMGLLAAYYVLLSKLSLQEDIIVGSPIAGRNHAELDSIIGVFINTLALRNYPVKQKTFGDFLLEVKDNTLQAFENQDMPFERLVELLELRRDISRNALFDTMFILQNMEMEAGTFSSFSISQLPFENPITKYDLTLSAVEQSNTVVFSFEYCTDLFTEETIHRFAHCYQNILNQIIQNPALPIAEINMLTDQESKNLVSQFNPEPIGFPEQAIHVLFEEQVRQRPTQEAIRFGQQSLTYQELNDKANQIAHALRARGVQREELVGI</sequence>
<proteinExistence type="inferred from homology"/>
<dbReference type="SMART" id="SM00823">
    <property type="entry name" value="PKS_PP"/>
    <property type="match status" value="1"/>
</dbReference>
<dbReference type="InterPro" id="IPR020806">
    <property type="entry name" value="PKS_PP-bd"/>
</dbReference>
<evidence type="ECO:0000256" key="3">
    <source>
        <dbReference type="ARBA" id="ARBA00022450"/>
    </source>
</evidence>
<evidence type="ECO:0000313" key="8">
    <source>
        <dbReference type="EMBL" id="MDQ0168369.1"/>
    </source>
</evidence>
<reference evidence="8 9" key="1">
    <citation type="submission" date="2023-07" db="EMBL/GenBank/DDBJ databases">
        <title>Genomic Encyclopedia of Type Strains, Phase IV (KMG-IV): sequencing the most valuable type-strain genomes for metagenomic binning, comparative biology and taxonomic classification.</title>
        <authorList>
            <person name="Goeker M."/>
        </authorList>
    </citation>
    <scope>NUCLEOTIDE SEQUENCE [LARGE SCALE GENOMIC DNA]</scope>
    <source>
        <strain evidence="8 9">DSM 12751</strain>
    </source>
</reference>
<dbReference type="InterPro" id="IPR025110">
    <property type="entry name" value="AMP-bd_C"/>
</dbReference>
<dbReference type="InterPro" id="IPR001242">
    <property type="entry name" value="Condensation_dom"/>
</dbReference>
<dbReference type="EMBL" id="JAUSTY010000029">
    <property type="protein sequence ID" value="MDQ0168369.1"/>
    <property type="molecule type" value="Genomic_DNA"/>
</dbReference>
<dbReference type="Pfam" id="PF00668">
    <property type="entry name" value="Condensation"/>
    <property type="match status" value="2"/>
</dbReference>
<dbReference type="InterPro" id="IPR023213">
    <property type="entry name" value="CAT-like_dom_sf"/>
</dbReference>
<dbReference type="CDD" id="cd19543">
    <property type="entry name" value="DCL_NRPS"/>
    <property type="match status" value="1"/>
</dbReference>
<evidence type="ECO:0000256" key="1">
    <source>
        <dbReference type="ARBA" id="ARBA00001957"/>
    </source>
</evidence>
<protein>
    <submittedName>
        <fullName evidence="8">Amino acid adenylation domain-containing protein</fullName>
    </submittedName>
</protein>
<dbReference type="PROSITE" id="PS50075">
    <property type="entry name" value="CARRIER"/>
    <property type="match status" value="1"/>
</dbReference>
<dbReference type="Gene3D" id="2.30.38.10">
    <property type="entry name" value="Luciferase, Domain 3"/>
    <property type="match status" value="1"/>
</dbReference>
<dbReference type="Pfam" id="PF13193">
    <property type="entry name" value="AMP-binding_C"/>
    <property type="match status" value="1"/>
</dbReference>
<gene>
    <name evidence="8" type="ORF">J2S11_004331</name>
</gene>
<feature type="region of interest" description="Disordered" evidence="6">
    <location>
        <begin position="596"/>
        <end position="616"/>
    </location>
</feature>
<dbReference type="PANTHER" id="PTHR45527">
    <property type="entry name" value="NONRIBOSOMAL PEPTIDE SYNTHETASE"/>
    <property type="match status" value="1"/>
</dbReference>
<dbReference type="PROSITE" id="PS00455">
    <property type="entry name" value="AMP_BINDING"/>
    <property type="match status" value="1"/>
</dbReference>
<dbReference type="InterPro" id="IPR042099">
    <property type="entry name" value="ANL_N_sf"/>
</dbReference>
<dbReference type="Gene3D" id="3.30.559.30">
    <property type="entry name" value="Nonribosomal peptide synthetase, condensation domain"/>
    <property type="match status" value="2"/>
</dbReference>
<dbReference type="NCBIfam" id="TIGR01733">
    <property type="entry name" value="AA-adenyl-dom"/>
    <property type="match status" value="1"/>
</dbReference>
<dbReference type="Gene3D" id="3.30.559.10">
    <property type="entry name" value="Chloramphenicol acetyltransferase-like domain"/>
    <property type="match status" value="2"/>
</dbReference>
<keyword evidence="5" id="KW-0045">Antibiotic biosynthesis</keyword>
<name>A0ABT9W535_9BACI</name>
<dbReference type="Gene3D" id="1.10.1200.10">
    <property type="entry name" value="ACP-like"/>
    <property type="match status" value="1"/>
</dbReference>
<comment type="cofactor">
    <cofactor evidence="1">
        <name>pantetheine 4'-phosphate</name>
        <dbReference type="ChEBI" id="CHEBI:47942"/>
    </cofactor>
</comment>
<dbReference type="Gene3D" id="3.30.300.30">
    <property type="match status" value="1"/>
</dbReference>
<comment type="similarity">
    <text evidence="2">Belongs to the ATP-dependent AMP-binding enzyme family.</text>
</comment>
<keyword evidence="9" id="KW-1185">Reference proteome</keyword>
<feature type="compositionally biased region" description="Basic and acidic residues" evidence="6">
    <location>
        <begin position="596"/>
        <end position="608"/>
    </location>
</feature>
<dbReference type="InterPro" id="IPR010071">
    <property type="entry name" value="AA_adenyl_dom"/>
</dbReference>
<evidence type="ECO:0000256" key="6">
    <source>
        <dbReference type="SAM" id="MobiDB-lite"/>
    </source>
</evidence>
<dbReference type="InterPro" id="IPR036736">
    <property type="entry name" value="ACP-like_sf"/>
</dbReference>
<feature type="domain" description="Carrier" evidence="7">
    <location>
        <begin position="1004"/>
        <end position="1079"/>
    </location>
</feature>
<dbReference type="CDD" id="cd12117">
    <property type="entry name" value="A_NRPS_Srf_like"/>
    <property type="match status" value="1"/>
</dbReference>
<dbReference type="Pfam" id="PF00550">
    <property type="entry name" value="PP-binding"/>
    <property type="match status" value="1"/>
</dbReference>
<dbReference type="InterPro" id="IPR045851">
    <property type="entry name" value="AMP-bd_C_sf"/>
</dbReference>
<dbReference type="RefSeq" id="WP_307398046.1">
    <property type="nucleotide sequence ID" value="NZ_JAUSTY010000029.1"/>
</dbReference>
<evidence type="ECO:0000256" key="5">
    <source>
        <dbReference type="ARBA" id="ARBA00023194"/>
    </source>
</evidence>
<evidence type="ECO:0000256" key="4">
    <source>
        <dbReference type="ARBA" id="ARBA00022553"/>
    </source>
</evidence>
<organism evidence="8 9">
    <name type="scientific">Caldalkalibacillus horti</name>
    <dbReference type="NCBI Taxonomy" id="77523"/>
    <lineage>
        <taxon>Bacteria</taxon>
        <taxon>Bacillati</taxon>
        <taxon>Bacillota</taxon>
        <taxon>Bacilli</taxon>
        <taxon>Bacillales</taxon>
        <taxon>Bacillaceae</taxon>
        <taxon>Caldalkalibacillus</taxon>
    </lineage>
</organism>
<dbReference type="SUPFAM" id="SSF52777">
    <property type="entry name" value="CoA-dependent acyltransferases"/>
    <property type="match status" value="4"/>
</dbReference>
<keyword evidence="4" id="KW-0597">Phosphoprotein</keyword>
<dbReference type="PROSITE" id="PS00012">
    <property type="entry name" value="PHOSPHOPANTETHEINE"/>
    <property type="match status" value="1"/>
</dbReference>
<evidence type="ECO:0000313" key="9">
    <source>
        <dbReference type="Proteomes" id="UP001235840"/>
    </source>
</evidence>
<dbReference type="SUPFAM" id="SSF47336">
    <property type="entry name" value="ACP-like"/>
    <property type="match status" value="1"/>
</dbReference>